<feature type="domain" description="Peptidase S1" evidence="2">
    <location>
        <begin position="69"/>
        <end position="274"/>
    </location>
</feature>
<protein>
    <recommendedName>
        <fullName evidence="2">Peptidase S1 domain-containing protein</fullName>
    </recommendedName>
</protein>
<dbReference type="SMART" id="SM00020">
    <property type="entry name" value="Tryp_SPc"/>
    <property type="match status" value="1"/>
</dbReference>
<dbReference type="GO" id="GO:0006508">
    <property type="term" value="P:proteolysis"/>
    <property type="evidence" value="ECO:0007669"/>
    <property type="project" value="InterPro"/>
</dbReference>
<proteinExistence type="predicted"/>
<dbReference type="InterPro" id="IPR001314">
    <property type="entry name" value="Peptidase_S1A"/>
</dbReference>
<evidence type="ECO:0000259" key="2">
    <source>
        <dbReference type="PROSITE" id="PS50240"/>
    </source>
</evidence>
<dbReference type="InterPro" id="IPR043504">
    <property type="entry name" value="Peptidase_S1_PA_chymotrypsin"/>
</dbReference>
<dbReference type="AlphaFoldDB" id="A0A8C3PPQ8"/>
<dbReference type="PRINTS" id="PR00722">
    <property type="entry name" value="CHYMOTRYPSIN"/>
</dbReference>
<evidence type="ECO:0000313" key="4">
    <source>
        <dbReference type="Proteomes" id="UP000694419"/>
    </source>
</evidence>
<reference evidence="3" key="1">
    <citation type="submission" date="2025-08" db="UniProtKB">
        <authorList>
            <consortium name="Ensembl"/>
        </authorList>
    </citation>
    <scope>IDENTIFICATION</scope>
</reference>
<dbReference type="Ensembl" id="ENSCPGT00000019383.1">
    <property type="protein sequence ID" value="ENSCPGP00000017720.1"/>
    <property type="gene ID" value="ENSCPGG00000012424.1"/>
</dbReference>
<dbReference type="CDD" id="cd00190">
    <property type="entry name" value="Tryp_SPc"/>
    <property type="match status" value="1"/>
</dbReference>
<evidence type="ECO:0000313" key="3">
    <source>
        <dbReference type="Ensembl" id="ENSCPGP00000017720.1"/>
    </source>
</evidence>
<dbReference type="SUPFAM" id="SSF50494">
    <property type="entry name" value="Trypsin-like serine proteases"/>
    <property type="match status" value="1"/>
</dbReference>
<keyword evidence="4" id="KW-1185">Reference proteome</keyword>
<reference evidence="3" key="2">
    <citation type="submission" date="2025-09" db="UniProtKB">
        <authorList>
            <consortium name="Ensembl"/>
        </authorList>
    </citation>
    <scope>IDENTIFICATION</scope>
</reference>
<dbReference type="GO" id="GO:0004252">
    <property type="term" value="F:serine-type endopeptidase activity"/>
    <property type="evidence" value="ECO:0007669"/>
    <property type="project" value="InterPro"/>
</dbReference>
<dbReference type="PANTHER" id="PTHR24271:SF90">
    <property type="entry name" value="PEPTIDASE S1 DOMAIN-CONTAINING PROTEIN"/>
    <property type="match status" value="1"/>
</dbReference>
<dbReference type="FunFam" id="2.40.10.10:FF:000005">
    <property type="entry name" value="Serine protease 37"/>
    <property type="match status" value="1"/>
</dbReference>
<keyword evidence="1" id="KW-1015">Disulfide bond</keyword>
<dbReference type="PROSITE" id="PS50240">
    <property type="entry name" value="TRYPSIN_DOM"/>
    <property type="match status" value="1"/>
</dbReference>
<dbReference type="Pfam" id="PF00089">
    <property type="entry name" value="Trypsin"/>
    <property type="match status" value="1"/>
</dbReference>
<dbReference type="InterPro" id="IPR001254">
    <property type="entry name" value="Trypsin_dom"/>
</dbReference>
<accession>A0A8C3PPQ8</accession>
<name>A0A8C3PPQ8_9CHAR</name>
<dbReference type="Proteomes" id="UP000694419">
    <property type="component" value="Unplaced"/>
</dbReference>
<dbReference type="PANTHER" id="PTHR24271">
    <property type="entry name" value="KALLIKREIN-RELATED"/>
    <property type="match status" value="1"/>
</dbReference>
<dbReference type="Gene3D" id="2.40.10.10">
    <property type="entry name" value="Trypsin-like serine proteases"/>
    <property type="match status" value="1"/>
</dbReference>
<sequence>MNLISVVSWSLVSCYKTLLGAGRDPSCSLTSKGSTEAENTGMKHLQKLLLSLLLVTWPSANADYCSNWMEGGGKAKAPSTPCMVYLQGTNKQFCGGFLVAPNWVMTAAQCSRYKPLTVILETHTIQESWQKFQVQEYHPHPGFKNPKEGNDILLLKLKGNATSNVRTIPFENAKVPGETLCSLAGWGHKTAPTCRKATVTIIKQRDCLSHNPGLADNLICGYSESTGIPEESDAGNPLICKNKVYGIFSYRQKNWPGFYTHIAPYLPWVKSVMKS</sequence>
<evidence type="ECO:0000256" key="1">
    <source>
        <dbReference type="ARBA" id="ARBA00023157"/>
    </source>
</evidence>
<dbReference type="InterPro" id="IPR009003">
    <property type="entry name" value="Peptidase_S1_PA"/>
</dbReference>
<organism evidence="3 4">
    <name type="scientific">Calidris pygmaea</name>
    <name type="common">Spoon-billed sandpiper</name>
    <dbReference type="NCBI Taxonomy" id="425635"/>
    <lineage>
        <taxon>Eukaryota</taxon>
        <taxon>Metazoa</taxon>
        <taxon>Chordata</taxon>
        <taxon>Craniata</taxon>
        <taxon>Vertebrata</taxon>
        <taxon>Euteleostomi</taxon>
        <taxon>Archelosauria</taxon>
        <taxon>Archosauria</taxon>
        <taxon>Dinosauria</taxon>
        <taxon>Saurischia</taxon>
        <taxon>Theropoda</taxon>
        <taxon>Coelurosauria</taxon>
        <taxon>Aves</taxon>
        <taxon>Neognathae</taxon>
        <taxon>Neoaves</taxon>
        <taxon>Charadriiformes</taxon>
        <taxon>Scolopacidae</taxon>
        <taxon>Calidris</taxon>
    </lineage>
</organism>